<dbReference type="Proteomes" id="UP000297716">
    <property type="component" value="Unassembled WGS sequence"/>
</dbReference>
<organism evidence="1 2">
    <name type="scientific">Xylaria hypoxylon</name>
    <dbReference type="NCBI Taxonomy" id="37992"/>
    <lineage>
        <taxon>Eukaryota</taxon>
        <taxon>Fungi</taxon>
        <taxon>Dikarya</taxon>
        <taxon>Ascomycota</taxon>
        <taxon>Pezizomycotina</taxon>
        <taxon>Sordariomycetes</taxon>
        <taxon>Xylariomycetidae</taxon>
        <taxon>Xylariales</taxon>
        <taxon>Xylariaceae</taxon>
        <taxon>Xylaria</taxon>
    </lineage>
</organism>
<sequence length="386" mass="43082">MRVVVVELPDDAFNRPAIGSNYFPTISSSISRIQNLKNSQKDVNQICGLLRISVKEANTQYNNQVKDNLKNSKVHAEIQLVYYCQTMLQGKALLPRVICSSKSACWLCNTFILFHGKFHMPRSHGRLYPGWRLPDLQGGWCADMATRFNRHLEGLLTESLKTLYIRKARTKYPEPRESDLSTVKWQSVQSNSSKLSDSVSSEKKSEQISAVVRGISKSSERITTTNQDETLPEEAMSANDAIPENHTSCEDHASASLVSTVVPGTTSSHACAPLGGTPPEPQENTRSYNITLGKVSPVHSLGPLQLQFEYAGGHQKQLQGENPQKQLSCTAEWLSPKEVEQLELEGVVTIDAESLTREEVSHNTDTSHNIYLRLEETVLRVTMRPM</sequence>
<gene>
    <name evidence="1" type="ORF">E0Z10_g4374</name>
</gene>
<keyword evidence="2" id="KW-1185">Reference proteome</keyword>
<dbReference type="AlphaFoldDB" id="A0A4Z0YLA6"/>
<dbReference type="EMBL" id="SKBN01000068">
    <property type="protein sequence ID" value="TGJ84407.1"/>
    <property type="molecule type" value="Genomic_DNA"/>
</dbReference>
<protein>
    <submittedName>
        <fullName evidence="1">Uncharacterized protein</fullName>
    </submittedName>
</protein>
<proteinExistence type="predicted"/>
<comment type="caution">
    <text evidence="1">The sequence shown here is derived from an EMBL/GenBank/DDBJ whole genome shotgun (WGS) entry which is preliminary data.</text>
</comment>
<dbReference type="InterPro" id="IPR027796">
    <property type="entry name" value="OTT_1508_deam-like"/>
</dbReference>
<evidence type="ECO:0000313" key="2">
    <source>
        <dbReference type="Proteomes" id="UP000297716"/>
    </source>
</evidence>
<evidence type="ECO:0000313" key="1">
    <source>
        <dbReference type="EMBL" id="TGJ84407.1"/>
    </source>
</evidence>
<dbReference type="Pfam" id="PF14441">
    <property type="entry name" value="OTT_1508_deam"/>
    <property type="match status" value="1"/>
</dbReference>
<name>A0A4Z0YLA6_9PEZI</name>
<accession>A0A4Z0YLA6</accession>
<dbReference type="OrthoDB" id="4851849at2759"/>
<reference evidence="1 2" key="1">
    <citation type="submission" date="2019-03" db="EMBL/GenBank/DDBJ databases">
        <title>Draft genome sequence of Xylaria hypoxylon DSM 108379, a ubiquitous saprotrophic-parasitic fungi on hardwood.</title>
        <authorList>
            <person name="Buettner E."/>
            <person name="Leonhardt S."/>
            <person name="Gebauer A.M."/>
            <person name="Liers C."/>
            <person name="Hofrichter M."/>
            <person name="Kellner H."/>
        </authorList>
    </citation>
    <scope>NUCLEOTIDE SEQUENCE [LARGE SCALE GENOMIC DNA]</scope>
    <source>
        <strain evidence="1 2">DSM 108379</strain>
    </source>
</reference>